<organism evidence="3 4">
    <name type="scientific">Bradyrhizobium hipponense</name>
    <dbReference type="NCBI Taxonomy" id="2605638"/>
    <lineage>
        <taxon>Bacteria</taxon>
        <taxon>Pseudomonadati</taxon>
        <taxon>Pseudomonadota</taxon>
        <taxon>Alphaproteobacteria</taxon>
        <taxon>Hyphomicrobiales</taxon>
        <taxon>Nitrobacteraceae</taxon>
        <taxon>Bradyrhizobium</taxon>
    </lineage>
</organism>
<dbReference type="SUPFAM" id="SSF81901">
    <property type="entry name" value="HCP-like"/>
    <property type="match status" value="1"/>
</dbReference>
<keyword evidence="4" id="KW-1185">Reference proteome</keyword>
<accession>A0A5S4YAW5</accession>
<keyword evidence="2" id="KW-0472">Membrane</keyword>
<feature type="transmembrane region" description="Helical" evidence="2">
    <location>
        <begin position="99"/>
        <end position="118"/>
    </location>
</feature>
<evidence type="ECO:0008006" key="5">
    <source>
        <dbReference type="Google" id="ProtNLM"/>
    </source>
</evidence>
<feature type="compositionally biased region" description="Basic and acidic residues" evidence="1">
    <location>
        <begin position="313"/>
        <end position="355"/>
    </location>
</feature>
<evidence type="ECO:0000256" key="2">
    <source>
        <dbReference type="SAM" id="Phobius"/>
    </source>
</evidence>
<evidence type="ECO:0000313" key="4">
    <source>
        <dbReference type="Proteomes" id="UP000324797"/>
    </source>
</evidence>
<feature type="transmembrane region" description="Helical" evidence="2">
    <location>
        <begin position="20"/>
        <end position="43"/>
    </location>
</feature>
<dbReference type="EMBL" id="VSTH01000200">
    <property type="protein sequence ID" value="TYO61173.1"/>
    <property type="molecule type" value="Genomic_DNA"/>
</dbReference>
<keyword evidence="2" id="KW-0812">Transmembrane</keyword>
<dbReference type="RefSeq" id="WP_148745471.1">
    <property type="nucleotide sequence ID" value="NZ_VSTH01000200.1"/>
</dbReference>
<name>A0A5S4YAW5_9BRAD</name>
<dbReference type="Proteomes" id="UP000324797">
    <property type="component" value="Unassembled WGS sequence"/>
</dbReference>
<feature type="transmembrane region" description="Helical" evidence="2">
    <location>
        <begin position="74"/>
        <end position="92"/>
    </location>
</feature>
<proteinExistence type="predicted"/>
<protein>
    <recommendedName>
        <fullName evidence="5">Sel1 repeat-containing protein</fullName>
    </recommendedName>
</protein>
<dbReference type="InterPro" id="IPR011990">
    <property type="entry name" value="TPR-like_helical_dom_sf"/>
</dbReference>
<sequence length="547" mass="61634">MEVQAIEKVRSVASQTLGRLNAVTQIAVIVLACVLVGGLIFWLCNELVYYYVARSYTEELADAYDLNPGVTRTILWASFAAIVVLAGYLFSFSKQKRRVGYAGLLALVIGHSLLLGRIDANFRKNGVAEKCYVMTRTSIKTLNRVGIDSETGRECRPLTPQIAEKIAEYRNGHRPRQITSNDPTFFDPTTGEPVAWYSKDDSGQIELFDLMGFHPKTGGELVPITREVAEAWNAQTAKVVRRVPVRVDDPEKYGFFDPTTGATKIWYWRSESGDYEFYDGPGFHPRSGDQFKIVTRDVISEWRQQQEAVAARKKAEQEQQEKEARERAQREFQRSLEAAERERQARETVAEELRQRQQSGNDCDRLAANPTDVRRTGEGVPFDALKHQADQAYEACSKAVATFPTELRYQYQLGRAAQFKDKRQAFDIFARLVQANYPAAFDNLGGMYLYDRKDAATAITLFKRGSALDDADSMVSLVDLIDKGLVPTPNPEQTKLALLHRAAELGHAGAQRGYELELQKANQDRINQANQQQMMQLFGAFVRGVAR</sequence>
<keyword evidence="2" id="KW-1133">Transmembrane helix</keyword>
<dbReference type="AlphaFoldDB" id="A0A5S4YAW5"/>
<comment type="caution">
    <text evidence="3">The sequence shown here is derived from an EMBL/GenBank/DDBJ whole genome shotgun (WGS) entry which is preliminary data.</text>
</comment>
<evidence type="ECO:0000313" key="3">
    <source>
        <dbReference type="EMBL" id="TYO61173.1"/>
    </source>
</evidence>
<dbReference type="Gene3D" id="1.25.40.10">
    <property type="entry name" value="Tetratricopeptide repeat domain"/>
    <property type="match status" value="1"/>
</dbReference>
<evidence type="ECO:0000256" key="1">
    <source>
        <dbReference type="SAM" id="MobiDB-lite"/>
    </source>
</evidence>
<feature type="region of interest" description="Disordered" evidence="1">
    <location>
        <begin position="310"/>
        <end position="378"/>
    </location>
</feature>
<gene>
    <name evidence="3" type="ORF">FXV83_39585</name>
</gene>
<reference evidence="3 4" key="1">
    <citation type="submission" date="2019-08" db="EMBL/GenBank/DDBJ databases">
        <title>Bradyrhizobium hipponensis sp. nov., a rhizobium isolated from a Lupinus angustifolius root nodule in Tunisia.</title>
        <authorList>
            <person name="Off K."/>
            <person name="Rejili M."/>
            <person name="Mars M."/>
            <person name="Brachmann A."/>
            <person name="Marin M."/>
        </authorList>
    </citation>
    <scope>NUCLEOTIDE SEQUENCE [LARGE SCALE GENOMIC DNA]</scope>
    <source>
        <strain evidence="4">aSej3</strain>
    </source>
</reference>